<accession>A0A060SV06</accession>
<evidence type="ECO:0000313" key="1">
    <source>
        <dbReference type="EMBL" id="CDO78220.1"/>
    </source>
</evidence>
<reference evidence="1" key="1">
    <citation type="submission" date="2014-01" db="EMBL/GenBank/DDBJ databases">
        <title>The genome of the white-rot fungus Pycnoporus cinnabarinus: a basidiomycete model with a versatile arsenal for lignocellulosic biomass breakdown.</title>
        <authorList>
            <person name="Levasseur A."/>
            <person name="Lomascolo A."/>
            <person name="Ruiz-Duenas F.J."/>
            <person name="Uzan E."/>
            <person name="Piumi F."/>
            <person name="Kues U."/>
            <person name="Ram A.F.J."/>
            <person name="Murat C."/>
            <person name="Haon M."/>
            <person name="Benoit I."/>
            <person name="Arfi Y."/>
            <person name="Chevret D."/>
            <person name="Drula E."/>
            <person name="Kwon M.J."/>
            <person name="Gouret P."/>
            <person name="Lesage-Meessen L."/>
            <person name="Lombard V."/>
            <person name="Mariette J."/>
            <person name="Noirot C."/>
            <person name="Park J."/>
            <person name="Patyshakuliyeva A."/>
            <person name="Wieneger R.A.B."/>
            <person name="Wosten H.A.B."/>
            <person name="Martin F."/>
            <person name="Coutinho P.M."/>
            <person name="de Vries R."/>
            <person name="Martinez A.T."/>
            <person name="Klopp C."/>
            <person name="Pontarotti P."/>
            <person name="Henrissat B."/>
            <person name="Record E."/>
        </authorList>
    </citation>
    <scope>NUCLEOTIDE SEQUENCE [LARGE SCALE GENOMIC DNA]</scope>
    <source>
        <strain evidence="1">BRFM137</strain>
    </source>
</reference>
<dbReference type="HOGENOM" id="CLU_1027263_0_0_1"/>
<dbReference type="OrthoDB" id="5946233at2759"/>
<comment type="caution">
    <text evidence="1">The sequence shown here is derived from an EMBL/GenBank/DDBJ whole genome shotgun (WGS) entry which is preliminary data.</text>
</comment>
<dbReference type="STRING" id="5643.A0A060SV06"/>
<sequence>MHRKGANIKPEIFWSKLRKRWTPQFEKLLDYGVHEGLLDPEDYVERMLFFYLFIPYLQQELDVFRDCYNISKKRWDRNNFLPHGPPMLIFHNASAYGWNNFKVNIQTNHVSEVRQLYSAPADDLLFQLVPIAFQATVNQLYKVLGSPPVAFESIWTIYVKLLVSIRALADEDIQVNALEHEMSVAFAGEDIEVLALAPFRVGNGVGNGVDSERGAASEGMGDGEGDDFGEAAVVVGKENVADGYLSEDPVPLFHVPEWTVQSSPVHVAFEA</sequence>
<dbReference type="EMBL" id="CCBP010000739">
    <property type="protein sequence ID" value="CDO78220.1"/>
    <property type="molecule type" value="Genomic_DNA"/>
</dbReference>
<evidence type="ECO:0000313" key="2">
    <source>
        <dbReference type="Proteomes" id="UP000029665"/>
    </source>
</evidence>
<keyword evidence="2" id="KW-1185">Reference proteome</keyword>
<dbReference type="AlphaFoldDB" id="A0A060SV06"/>
<protein>
    <submittedName>
        <fullName evidence="1">Uncharacterized protein</fullName>
    </submittedName>
</protein>
<proteinExistence type="predicted"/>
<gene>
    <name evidence="1" type="ORF">BN946_scf184887.g8</name>
</gene>
<organism evidence="1 2">
    <name type="scientific">Pycnoporus cinnabarinus</name>
    <name type="common">Cinnabar-red polypore</name>
    <name type="synonym">Trametes cinnabarina</name>
    <dbReference type="NCBI Taxonomy" id="5643"/>
    <lineage>
        <taxon>Eukaryota</taxon>
        <taxon>Fungi</taxon>
        <taxon>Dikarya</taxon>
        <taxon>Basidiomycota</taxon>
        <taxon>Agaricomycotina</taxon>
        <taxon>Agaricomycetes</taxon>
        <taxon>Polyporales</taxon>
        <taxon>Polyporaceae</taxon>
        <taxon>Trametes</taxon>
    </lineage>
</organism>
<name>A0A060SV06_PYCCI</name>
<dbReference type="Proteomes" id="UP000029665">
    <property type="component" value="Unassembled WGS sequence"/>
</dbReference>